<dbReference type="FunFam" id="3.30.1490.20:FF:000020">
    <property type="entry name" value="Protein lysine acetyltransferase"/>
    <property type="match status" value="1"/>
</dbReference>
<dbReference type="Pfam" id="PF13549">
    <property type="entry name" value="ATP-grasp_5"/>
    <property type="match status" value="1"/>
</dbReference>
<keyword evidence="1" id="KW-0816">Tricarboxylic acid cycle</keyword>
<evidence type="ECO:0000259" key="3">
    <source>
        <dbReference type="SMART" id="SM00881"/>
    </source>
</evidence>
<dbReference type="Pfam" id="PF13380">
    <property type="entry name" value="CoA_binding_2"/>
    <property type="match status" value="1"/>
</dbReference>
<dbReference type="GO" id="GO:0043758">
    <property type="term" value="F:acetate-CoA ligase (ADP-forming) activity"/>
    <property type="evidence" value="ECO:0007669"/>
    <property type="project" value="InterPro"/>
</dbReference>
<evidence type="ECO:0000313" key="5">
    <source>
        <dbReference type="Proteomes" id="UP000630353"/>
    </source>
</evidence>
<dbReference type="Gene3D" id="3.30.1490.20">
    <property type="entry name" value="ATP-grasp fold, A domain"/>
    <property type="match status" value="1"/>
</dbReference>
<dbReference type="GO" id="GO:0006099">
    <property type="term" value="P:tricarboxylic acid cycle"/>
    <property type="evidence" value="ECO:0007669"/>
    <property type="project" value="UniProtKB-KW"/>
</dbReference>
<evidence type="ECO:0000313" key="4">
    <source>
        <dbReference type="EMBL" id="GHD58262.1"/>
    </source>
</evidence>
<dbReference type="InterPro" id="IPR016102">
    <property type="entry name" value="Succinyl-CoA_synth-like"/>
</dbReference>
<comment type="similarity">
    <text evidence="2">In the N-terminal section; belongs to the acetate CoA ligase alpha subunit family.</text>
</comment>
<dbReference type="InterPro" id="IPR043938">
    <property type="entry name" value="Ligase_CoA_dom"/>
</dbReference>
<dbReference type="PANTHER" id="PTHR42793">
    <property type="entry name" value="COA BINDING DOMAIN CONTAINING PROTEIN"/>
    <property type="match status" value="1"/>
</dbReference>
<protein>
    <submittedName>
        <fullName evidence="4">Pimeloyl-CoA synthetase</fullName>
    </submittedName>
</protein>
<dbReference type="RefSeq" id="WP_189993101.1">
    <property type="nucleotide sequence ID" value="NZ_BMZS01000010.1"/>
</dbReference>
<dbReference type="Gene3D" id="3.40.50.720">
    <property type="entry name" value="NAD(P)-binding Rossmann-like Domain"/>
    <property type="match status" value="1"/>
</dbReference>
<gene>
    <name evidence="4" type="primary">pauA</name>
    <name evidence="4" type="ORF">GCM10017083_40960</name>
</gene>
<keyword evidence="5" id="KW-1185">Reference proteome</keyword>
<name>A0A919CR71_9PROT</name>
<dbReference type="GO" id="GO:0005524">
    <property type="term" value="F:ATP binding"/>
    <property type="evidence" value="ECO:0007669"/>
    <property type="project" value="InterPro"/>
</dbReference>
<proteinExistence type="inferred from homology"/>
<dbReference type="SMART" id="SM00881">
    <property type="entry name" value="CoA_binding"/>
    <property type="match status" value="1"/>
</dbReference>
<dbReference type="InterPro" id="IPR036291">
    <property type="entry name" value="NAD(P)-bd_dom_sf"/>
</dbReference>
<dbReference type="AlphaFoldDB" id="A0A919CR71"/>
<sequence length="709" mass="72806">MSAPSSQDRPDVDTLRALVSPRSIAVIGASDDPTRIGGRPLGYMLRSGFQGPIWPVNPKRETIQGLPAFASVDALPAAPDAVIVAVPAAVVPETLEACAAKGAKAAVVFSSGFAEMGDEGRQAQDRIRAIARAGGIRVLGPNCLGVFNAHNGWIATFSSSVEREPPAPGPVAVASQSGAYGSHAFALLRARGVDTGIMITTGNEADVDLADAIGYLVRDEATRVIVAYAEGIRDGDALRAALAEAAAACKPVIFMKVGRSQVGAAAAASHTAALAGSDRVYDGLFAQYGVMRVDSTDQLLDAAQIASRGLFPDGDRLGLVTISGGVGVQMADAAEDCGLSVPEMPADAQRELKELLPFAAVRNPVDVTAQAFNDLTLIGKNLTLMLEKGGYDVVVAFFTVVAGAKAIAGPLIEILTEARASYPDRAMILSLVATPEIVRQYEDAGYPVYEDPTRAVAAAASVMRFGRFFARPAEPAPPAVPAGAPAVPAVMLAEHEATDLLEAWGVPFVARRLAKTADEAAAAAAAIGGRVVLKIASADIQHKTEVGGVIVGVEGNDAVRAAHARLLDRVGSAAPAARLDGVIVAAMAPDGVEAVVGVQRDPTFGPVVMVGLGGVLVEVLEDVAFRLAPFGVAEARRMIASLKGAKVFEGVRGAPPADVEALAGLLARVSVFAAAEAGRIESVDLNPVRVLPKGQGVVALDALIVPVTG</sequence>
<dbReference type="InterPro" id="IPR032875">
    <property type="entry name" value="Succ_CoA_lig_flav_dom"/>
</dbReference>
<reference evidence="4" key="2">
    <citation type="submission" date="2020-09" db="EMBL/GenBank/DDBJ databases">
        <authorList>
            <person name="Sun Q."/>
            <person name="Kim S."/>
        </authorList>
    </citation>
    <scope>NUCLEOTIDE SEQUENCE</scope>
    <source>
        <strain evidence="4">KCTC 42651</strain>
    </source>
</reference>
<dbReference type="Gene3D" id="3.30.470.20">
    <property type="entry name" value="ATP-grasp fold, B domain"/>
    <property type="match status" value="1"/>
</dbReference>
<dbReference type="SUPFAM" id="SSF56059">
    <property type="entry name" value="Glutathione synthetase ATP-binding domain-like"/>
    <property type="match status" value="1"/>
</dbReference>
<dbReference type="SUPFAM" id="SSF52210">
    <property type="entry name" value="Succinyl-CoA synthetase domains"/>
    <property type="match status" value="2"/>
</dbReference>
<dbReference type="Pfam" id="PF13607">
    <property type="entry name" value="Succ_CoA_lig"/>
    <property type="match status" value="1"/>
</dbReference>
<feature type="domain" description="CoA-binding" evidence="3">
    <location>
        <begin position="18"/>
        <end position="113"/>
    </location>
</feature>
<accession>A0A919CR71</accession>
<dbReference type="Gene3D" id="3.40.50.261">
    <property type="entry name" value="Succinyl-CoA synthetase domains"/>
    <property type="match status" value="2"/>
</dbReference>
<dbReference type="Pfam" id="PF19045">
    <property type="entry name" value="Ligase_CoA_2"/>
    <property type="match status" value="1"/>
</dbReference>
<comment type="caution">
    <text evidence="4">The sequence shown here is derived from an EMBL/GenBank/DDBJ whole genome shotgun (WGS) entry which is preliminary data.</text>
</comment>
<dbReference type="SUPFAM" id="SSF51735">
    <property type="entry name" value="NAD(P)-binding Rossmann-fold domains"/>
    <property type="match status" value="1"/>
</dbReference>
<dbReference type="EMBL" id="BMZS01000010">
    <property type="protein sequence ID" value="GHD58262.1"/>
    <property type="molecule type" value="Genomic_DNA"/>
</dbReference>
<dbReference type="PANTHER" id="PTHR42793:SF4">
    <property type="entry name" value="BLL6376 PROTEIN"/>
    <property type="match status" value="1"/>
</dbReference>
<evidence type="ECO:0000256" key="2">
    <source>
        <dbReference type="ARBA" id="ARBA00060888"/>
    </source>
</evidence>
<dbReference type="InterPro" id="IPR013815">
    <property type="entry name" value="ATP_grasp_subdomain_1"/>
</dbReference>
<reference evidence="4" key="1">
    <citation type="journal article" date="2014" name="Int. J. Syst. Evol. Microbiol.">
        <title>Complete genome sequence of Corynebacterium casei LMG S-19264T (=DSM 44701T), isolated from a smear-ripened cheese.</title>
        <authorList>
            <consortium name="US DOE Joint Genome Institute (JGI-PGF)"/>
            <person name="Walter F."/>
            <person name="Albersmeier A."/>
            <person name="Kalinowski J."/>
            <person name="Ruckert C."/>
        </authorList>
    </citation>
    <scope>NUCLEOTIDE SEQUENCE</scope>
    <source>
        <strain evidence="4">KCTC 42651</strain>
    </source>
</reference>
<organism evidence="4 5">
    <name type="scientific">Thalassobaculum fulvum</name>
    <dbReference type="NCBI Taxonomy" id="1633335"/>
    <lineage>
        <taxon>Bacteria</taxon>
        <taxon>Pseudomonadati</taxon>
        <taxon>Pseudomonadota</taxon>
        <taxon>Alphaproteobacteria</taxon>
        <taxon>Rhodospirillales</taxon>
        <taxon>Thalassobaculaceae</taxon>
        <taxon>Thalassobaculum</taxon>
    </lineage>
</organism>
<dbReference type="InterPro" id="IPR003781">
    <property type="entry name" value="CoA-bd"/>
</dbReference>
<dbReference type="Proteomes" id="UP000630353">
    <property type="component" value="Unassembled WGS sequence"/>
</dbReference>
<evidence type="ECO:0000256" key="1">
    <source>
        <dbReference type="ARBA" id="ARBA00022532"/>
    </source>
</evidence>